<proteinExistence type="predicted"/>
<evidence type="ECO:0000313" key="1">
    <source>
        <dbReference type="EMBL" id="KAJ1184044.1"/>
    </source>
</evidence>
<comment type="caution">
    <text evidence="1">The sequence shown here is derived from an EMBL/GenBank/DDBJ whole genome shotgun (WGS) entry which is preliminary data.</text>
</comment>
<sequence length="66" mass="7771">MARAAAYLNARRFGVSHDDFFICEHRRPVIFWYKSPVHFGAKLQDGGNGYKYLRQRSMRRQGMSFA</sequence>
<protein>
    <submittedName>
        <fullName evidence="1">Uncharacterized protein</fullName>
    </submittedName>
</protein>
<gene>
    <name evidence="1" type="ORF">NDU88_000854</name>
</gene>
<name>A0AAV7U7K9_PLEWA</name>
<keyword evidence="2" id="KW-1185">Reference proteome</keyword>
<dbReference type="Proteomes" id="UP001066276">
    <property type="component" value="Chromosome 3_1"/>
</dbReference>
<dbReference type="AlphaFoldDB" id="A0AAV7U7K9"/>
<reference evidence="1" key="1">
    <citation type="journal article" date="2022" name="bioRxiv">
        <title>Sequencing and chromosome-scale assembly of the giantPleurodeles waltlgenome.</title>
        <authorList>
            <person name="Brown T."/>
            <person name="Elewa A."/>
            <person name="Iarovenko S."/>
            <person name="Subramanian E."/>
            <person name="Araus A.J."/>
            <person name="Petzold A."/>
            <person name="Susuki M."/>
            <person name="Suzuki K.-i.T."/>
            <person name="Hayashi T."/>
            <person name="Toyoda A."/>
            <person name="Oliveira C."/>
            <person name="Osipova E."/>
            <person name="Leigh N.D."/>
            <person name="Simon A."/>
            <person name="Yun M.H."/>
        </authorList>
    </citation>
    <scope>NUCLEOTIDE SEQUENCE</scope>
    <source>
        <strain evidence="1">20211129_DDA</strain>
        <tissue evidence="1">Liver</tissue>
    </source>
</reference>
<dbReference type="EMBL" id="JANPWB010000005">
    <property type="protein sequence ID" value="KAJ1184044.1"/>
    <property type="molecule type" value="Genomic_DNA"/>
</dbReference>
<organism evidence="1 2">
    <name type="scientific">Pleurodeles waltl</name>
    <name type="common">Iberian ribbed newt</name>
    <dbReference type="NCBI Taxonomy" id="8319"/>
    <lineage>
        <taxon>Eukaryota</taxon>
        <taxon>Metazoa</taxon>
        <taxon>Chordata</taxon>
        <taxon>Craniata</taxon>
        <taxon>Vertebrata</taxon>
        <taxon>Euteleostomi</taxon>
        <taxon>Amphibia</taxon>
        <taxon>Batrachia</taxon>
        <taxon>Caudata</taxon>
        <taxon>Salamandroidea</taxon>
        <taxon>Salamandridae</taxon>
        <taxon>Pleurodelinae</taxon>
        <taxon>Pleurodeles</taxon>
    </lineage>
</organism>
<accession>A0AAV7U7K9</accession>
<evidence type="ECO:0000313" key="2">
    <source>
        <dbReference type="Proteomes" id="UP001066276"/>
    </source>
</evidence>